<feature type="compositionally biased region" description="Polar residues" evidence="5">
    <location>
        <begin position="60"/>
        <end position="72"/>
    </location>
</feature>
<evidence type="ECO:0000313" key="9">
    <source>
        <dbReference type="Proteomes" id="UP000001997"/>
    </source>
</evidence>
<dbReference type="GO" id="GO:0016020">
    <property type="term" value="C:membrane"/>
    <property type="evidence" value="ECO:0007669"/>
    <property type="project" value="UniProtKB-SubCell"/>
</dbReference>
<evidence type="ECO:0000259" key="7">
    <source>
        <dbReference type="Pfam" id="PF04991"/>
    </source>
</evidence>
<dbReference type="GO" id="GO:0009100">
    <property type="term" value="P:glycoprotein metabolic process"/>
    <property type="evidence" value="ECO:0007669"/>
    <property type="project" value="UniProtKB-ARBA"/>
</dbReference>
<dbReference type="PANTHER" id="PTHR15407:SF28">
    <property type="entry name" value="RIBITOL-5-PHOSPHATE TRANSFERASE FKTN"/>
    <property type="match status" value="1"/>
</dbReference>
<protein>
    <recommendedName>
        <fullName evidence="7">LicD/FKTN/FKRP nucleotidyltransferase domain-containing protein</fullName>
    </recommendedName>
</protein>
<comment type="subcellular location">
    <subcellularLocation>
        <location evidence="1">Membrane</location>
        <topology evidence="1">Single-pass membrane protein</topology>
    </subcellularLocation>
</comment>
<dbReference type="HOGENOM" id="CLU_008074_2_0_1"/>
<feature type="region of interest" description="Disordered" evidence="5">
    <location>
        <begin position="60"/>
        <end position="82"/>
    </location>
</feature>
<sequence>MSLSATFTRAASRIKSRSSLRLAKIIVGLLLVINVFVLSFSHFYGYKLIPAKFRDFSKSLNNDNNHPQQPISNTPPAPSTSFESKVKKKFKQVEDDPERFWLAKTDITEPVVDVEISHFLAEKESENSWANKPQLFYDPRFTFSMYLNEIKRRYRELDSSDGPVDSNKYDLPKLPFNWADWMDLTVLNEDLSKPLEQRMTCEIIRSFTNNDPDPSYFCFNNNNYTDDQISQMGFRRREQLPGFVIHSHSTHDDRPFNDIRILESKSYALTQHLPKPYKVVFLNGDNKGGTYEFEVDQNSNQRLASSPIVTDYIKSNGFDIESIDEQTLLRLDLPKEFEDLKSKVTPRYLNEDDDTHKMYQVLRQQSDPKASRELELTPEMFNYHSSMIKNQIYFYENRHEIPLDQLSVQEKSYYNGLVECSNYDDKTEPTYFKMATIRIDDDRNRDREWGWHYDWRFFNGALNYDRIGWTERELTTRTNIILDRLLRNWNRFAEEKGIITWIMHGPLLSWYWDGLMFPFDVDIDIQMPAVELARLARSYNQTLVVEDPTEGYGRFLIDVGTYIHNRGISEKSNHIDARFVDVDSGIYIDITGLSKSKANTPEEYNDNGLANIEKGFEDDQVEIYNDRRKHFYKLEQLSPLRYSMLGGVPVFIPSTITDRLIFEYSKGLSDYEFHDWYFVNRLNLWLRKEQLAPVFNQEEVTDENGINRDKLLNKVTHMTDDQVLQLLENDNILTEYYLTKEVTDLHTKERQYLFDSLGRDNEELKTNPELRKKYNEFTAQFKMRKPIRKSLYDYEYFERLKHH</sequence>
<dbReference type="FunCoup" id="A5DL57">
    <property type="interactions" value="108"/>
</dbReference>
<feature type="domain" description="LicD/FKTN/FKRP nucleotidyltransferase" evidence="7">
    <location>
        <begin position="494"/>
        <end position="601"/>
    </location>
</feature>
<reference evidence="8 9" key="1">
    <citation type="journal article" date="2009" name="Nature">
        <title>Evolution of pathogenicity and sexual reproduction in eight Candida genomes.</title>
        <authorList>
            <person name="Butler G."/>
            <person name="Rasmussen M.D."/>
            <person name="Lin M.F."/>
            <person name="Santos M.A."/>
            <person name="Sakthikumar S."/>
            <person name="Munro C.A."/>
            <person name="Rheinbay E."/>
            <person name="Grabherr M."/>
            <person name="Forche A."/>
            <person name="Reedy J.L."/>
            <person name="Agrafioti I."/>
            <person name="Arnaud M.B."/>
            <person name="Bates S."/>
            <person name="Brown A.J."/>
            <person name="Brunke S."/>
            <person name="Costanzo M.C."/>
            <person name="Fitzpatrick D.A."/>
            <person name="de Groot P.W."/>
            <person name="Harris D."/>
            <person name="Hoyer L.L."/>
            <person name="Hube B."/>
            <person name="Klis F.M."/>
            <person name="Kodira C."/>
            <person name="Lennard N."/>
            <person name="Logue M.E."/>
            <person name="Martin R."/>
            <person name="Neiman A.M."/>
            <person name="Nikolaou E."/>
            <person name="Quail M.A."/>
            <person name="Quinn J."/>
            <person name="Santos M.C."/>
            <person name="Schmitzberger F.F."/>
            <person name="Sherlock G."/>
            <person name="Shah P."/>
            <person name="Silverstein K.A."/>
            <person name="Skrzypek M.S."/>
            <person name="Soll D."/>
            <person name="Staggs R."/>
            <person name="Stansfield I."/>
            <person name="Stumpf M.P."/>
            <person name="Sudbery P.E."/>
            <person name="Srikantha T."/>
            <person name="Zeng Q."/>
            <person name="Berman J."/>
            <person name="Berriman M."/>
            <person name="Heitman J."/>
            <person name="Gow N.A."/>
            <person name="Lorenz M.C."/>
            <person name="Birren B.W."/>
            <person name="Kellis M."/>
            <person name="Cuomo C.A."/>
        </authorList>
    </citation>
    <scope>NUCLEOTIDE SEQUENCE [LARGE SCALE GENOMIC DNA]</scope>
    <source>
        <strain evidence="9">ATCC 6260 / CBS 566 / DSM 6381 / JCM 1539 / NBRC 10279 / NRRL Y-324</strain>
    </source>
</reference>
<dbReference type="STRING" id="294746.A5DL57"/>
<dbReference type="VEuPathDB" id="FungiDB:PGUG_04008"/>
<dbReference type="Pfam" id="PF04991">
    <property type="entry name" value="LicD"/>
    <property type="match status" value="1"/>
</dbReference>
<dbReference type="eggNOG" id="ENOG502QREF">
    <property type="taxonomic scope" value="Eukaryota"/>
</dbReference>
<keyword evidence="9" id="KW-1185">Reference proteome</keyword>
<dbReference type="KEGG" id="pgu:PGUG_04008"/>
<keyword evidence="2 6" id="KW-0812">Transmembrane</keyword>
<evidence type="ECO:0000256" key="6">
    <source>
        <dbReference type="SAM" id="Phobius"/>
    </source>
</evidence>
<evidence type="ECO:0000256" key="1">
    <source>
        <dbReference type="ARBA" id="ARBA00004167"/>
    </source>
</evidence>
<dbReference type="EMBL" id="CH408159">
    <property type="protein sequence ID" value="EDK39910.2"/>
    <property type="molecule type" value="Genomic_DNA"/>
</dbReference>
<proteinExistence type="predicted"/>
<dbReference type="InParanoid" id="A5DL57"/>
<dbReference type="OrthoDB" id="444255at2759"/>
<organism evidence="8 9">
    <name type="scientific">Meyerozyma guilliermondii (strain ATCC 6260 / CBS 566 / DSM 6381 / JCM 1539 / NBRC 10279 / NRRL Y-324)</name>
    <name type="common">Yeast</name>
    <name type="synonym">Candida guilliermondii</name>
    <dbReference type="NCBI Taxonomy" id="294746"/>
    <lineage>
        <taxon>Eukaryota</taxon>
        <taxon>Fungi</taxon>
        <taxon>Dikarya</taxon>
        <taxon>Ascomycota</taxon>
        <taxon>Saccharomycotina</taxon>
        <taxon>Pichiomycetes</taxon>
        <taxon>Debaryomycetaceae</taxon>
        <taxon>Meyerozyma</taxon>
    </lineage>
</organism>
<gene>
    <name evidence="8" type="ORF">PGUG_04008</name>
</gene>
<keyword evidence="4 6" id="KW-0472">Membrane</keyword>
<evidence type="ECO:0000256" key="5">
    <source>
        <dbReference type="SAM" id="MobiDB-lite"/>
    </source>
</evidence>
<dbReference type="InterPro" id="IPR009644">
    <property type="entry name" value="FKTN/MNN4/W02B3.4-1"/>
</dbReference>
<keyword evidence="3 6" id="KW-1133">Transmembrane helix</keyword>
<evidence type="ECO:0000313" key="8">
    <source>
        <dbReference type="EMBL" id="EDK39910.2"/>
    </source>
</evidence>
<dbReference type="PANTHER" id="PTHR15407">
    <property type="entry name" value="FUKUTIN-RELATED"/>
    <property type="match status" value="1"/>
</dbReference>
<evidence type="ECO:0000256" key="4">
    <source>
        <dbReference type="ARBA" id="ARBA00023136"/>
    </source>
</evidence>
<dbReference type="GeneID" id="5125488"/>
<dbReference type="OMA" id="IITWIMH"/>
<evidence type="ECO:0000256" key="2">
    <source>
        <dbReference type="ARBA" id="ARBA00022692"/>
    </source>
</evidence>
<dbReference type="Proteomes" id="UP000001997">
    <property type="component" value="Unassembled WGS sequence"/>
</dbReference>
<dbReference type="InterPro" id="IPR007074">
    <property type="entry name" value="LicD/FKTN/FKRP_NTP_transf"/>
</dbReference>
<accession>A5DL57</accession>
<feature type="transmembrane region" description="Helical" evidence="6">
    <location>
        <begin position="21"/>
        <end position="44"/>
    </location>
</feature>
<name>A5DL57_PICGU</name>
<dbReference type="AlphaFoldDB" id="A5DL57"/>
<dbReference type="RefSeq" id="XP_001483279.2">
    <property type="nucleotide sequence ID" value="XM_001483229.1"/>
</dbReference>
<evidence type="ECO:0000256" key="3">
    <source>
        <dbReference type="ARBA" id="ARBA00022989"/>
    </source>
</evidence>